<sequence>MERSIKHHKMDSQMQHVTINNGYWYYFNDQELRITAHGSGYSGKETVYLNDEVVSDKRNLGMRSSHKFRHQDNNYEVRFEVTSLLKGGVECSLYRNGQHIATETKAFLDKNNKAGYKQIILCFIAGLVFGGLCAFLTHYFFG</sequence>
<evidence type="ECO:0000313" key="2">
    <source>
        <dbReference type="EMBL" id="MDR8525527.1"/>
    </source>
</evidence>
<keyword evidence="5" id="KW-1185">Reference proteome</keyword>
<keyword evidence="1" id="KW-1133">Transmembrane helix</keyword>
<evidence type="ECO:0000313" key="3">
    <source>
        <dbReference type="EMBL" id="MDW4825619.1"/>
    </source>
</evidence>
<keyword evidence="1" id="KW-0472">Membrane</keyword>
<feature type="transmembrane region" description="Helical" evidence="1">
    <location>
        <begin position="119"/>
        <end position="141"/>
    </location>
</feature>
<reference evidence="3 5" key="1">
    <citation type="journal article" date="2022" name="bioRxiv">
        <title>Prophages regulate Shewanella fidelis 3313 motility and biofilm formation: implications for gut colonization dynamics in Ciona robusta.</title>
        <authorList>
            <person name="Natarajan O."/>
            <person name="Gibboney S.L."/>
            <person name="Young M.N."/>
            <person name="Lim S.J."/>
            <person name="Pluta N."/>
            <person name="Atkinson C.G."/>
            <person name="Leigh B.A."/>
            <person name="Liberti A."/>
            <person name="Kees E.D."/>
            <person name="Breitbart M."/>
            <person name="Gralnick J.A."/>
            <person name="Dishaw L.J."/>
        </authorList>
    </citation>
    <scope>NUCLEOTIDE SEQUENCE [LARGE SCALE GENOMIC DNA]</scope>
    <source>
        <strain evidence="3 5">JG4066</strain>
    </source>
</reference>
<protein>
    <submittedName>
        <fullName evidence="2">Uncharacterized protein</fullName>
    </submittedName>
</protein>
<name>A0AAW8NR02_9GAMM</name>
<proteinExistence type="predicted"/>
<evidence type="ECO:0000256" key="1">
    <source>
        <dbReference type="SAM" id="Phobius"/>
    </source>
</evidence>
<comment type="caution">
    <text evidence="2">The sequence shown here is derived from an EMBL/GenBank/DDBJ whole genome shotgun (WGS) entry which is preliminary data.</text>
</comment>
<dbReference type="Proteomes" id="UP001259340">
    <property type="component" value="Unassembled WGS sequence"/>
</dbReference>
<evidence type="ECO:0000313" key="5">
    <source>
        <dbReference type="Proteomes" id="UP001271263"/>
    </source>
</evidence>
<dbReference type="RefSeq" id="WP_237162513.1">
    <property type="nucleotide sequence ID" value="NZ_JAPMLA010000004.1"/>
</dbReference>
<dbReference type="Proteomes" id="UP001271263">
    <property type="component" value="Unassembled WGS sequence"/>
</dbReference>
<dbReference type="AlphaFoldDB" id="A0AAW8NR02"/>
<accession>A0AAW8NR02</accession>
<keyword evidence="1" id="KW-0812">Transmembrane</keyword>
<dbReference type="EMBL" id="JAPMLE010000001">
    <property type="protein sequence ID" value="MDR8525527.1"/>
    <property type="molecule type" value="Genomic_DNA"/>
</dbReference>
<gene>
    <name evidence="2" type="ORF">OS133_18085</name>
    <name evidence="3" type="ORF">OS134_16235</name>
</gene>
<reference evidence="2" key="2">
    <citation type="submission" date="2022-11" db="EMBL/GenBank/DDBJ databases">
        <title>Prophages regulate Shewanella fidelis motility and biofilm formation: implications for gut colonization dynamics in Ciona robusta.</title>
        <authorList>
            <person name="Natarajan O."/>
            <person name="Gibboney S.L."/>
            <person name="Young M.N."/>
            <person name="Lim S.J."/>
            <person name="Pluta N."/>
            <person name="Atkinson C.G.F."/>
            <person name="Leigh B.A."/>
            <person name="Liberti A."/>
            <person name="Kees E."/>
            <person name="Breitbart M."/>
            <person name="Gralnick J."/>
            <person name="Dishaw L.J."/>
        </authorList>
    </citation>
    <scope>NUCLEOTIDE SEQUENCE</scope>
    <source>
        <strain evidence="2">3313</strain>
    </source>
</reference>
<dbReference type="EMBL" id="JAPMLD010000008">
    <property type="protein sequence ID" value="MDW4825619.1"/>
    <property type="molecule type" value="Genomic_DNA"/>
</dbReference>
<evidence type="ECO:0000313" key="4">
    <source>
        <dbReference type="Proteomes" id="UP001259340"/>
    </source>
</evidence>
<organism evidence="2 4">
    <name type="scientific">Shewanella fidelis</name>
    <dbReference type="NCBI Taxonomy" id="173509"/>
    <lineage>
        <taxon>Bacteria</taxon>
        <taxon>Pseudomonadati</taxon>
        <taxon>Pseudomonadota</taxon>
        <taxon>Gammaproteobacteria</taxon>
        <taxon>Alteromonadales</taxon>
        <taxon>Shewanellaceae</taxon>
        <taxon>Shewanella</taxon>
    </lineage>
</organism>